<keyword evidence="1" id="KW-1133">Transmembrane helix</keyword>
<protein>
    <submittedName>
        <fullName evidence="2">Uncharacterized protein</fullName>
    </submittedName>
</protein>
<gene>
    <name evidence="2" type="ORF">BLGHR1_17091</name>
</gene>
<evidence type="ECO:0000313" key="3">
    <source>
        <dbReference type="Proteomes" id="UP000275772"/>
    </source>
</evidence>
<feature type="transmembrane region" description="Helical" evidence="1">
    <location>
        <begin position="17"/>
        <end position="34"/>
    </location>
</feature>
<name>A0A383V359_BLUHO</name>
<accession>A0A383V359</accession>
<reference evidence="2 3" key="1">
    <citation type="submission" date="2017-11" db="EMBL/GenBank/DDBJ databases">
        <authorList>
            <person name="Kracher B."/>
        </authorList>
    </citation>
    <scope>NUCLEOTIDE SEQUENCE [LARGE SCALE GENOMIC DNA]</scope>
    <source>
        <strain evidence="2 3">RACE1</strain>
    </source>
</reference>
<evidence type="ECO:0000256" key="1">
    <source>
        <dbReference type="SAM" id="Phobius"/>
    </source>
</evidence>
<evidence type="ECO:0000313" key="2">
    <source>
        <dbReference type="EMBL" id="SZF06288.1"/>
    </source>
</evidence>
<keyword evidence="1" id="KW-0472">Membrane</keyword>
<dbReference type="Proteomes" id="UP000275772">
    <property type="component" value="Unassembled WGS sequence"/>
</dbReference>
<dbReference type="VEuPathDB" id="FungiDB:BLGHR1_17091"/>
<organism evidence="2 3">
    <name type="scientific">Blumeria hordei</name>
    <name type="common">Barley powdery mildew</name>
    <name type="synonym">Blumeria graminis f. sp. hordei</name>
    <dbReference type="NCBI Taxonomy" id="2867405"/>
    <lineage>
        <taxon>Eukaryota</taxon>
        <taxon>Fungi</taxon>
        <taxon>Dikarya</taxon>
        <taxon>Ascomycota</taxon>
        <taxon>Pezizomycotina</taxon>
        <taxon>Leotiomycetes</taxon>
        <taxon>Erysiphales</taxon>
        <taxon>Erysiphaceae</taxon>
        <taxon>Blumeria</taxon>
    </lineage>
</organism>
<dbReference type="EMBL" id="UNSH01000090">
    <property type="protein sequence ID" value="SZF06288.1"/>
    <property type="molecule type" value="Genomic_DNA"/>
</dbReference>
<proteinExistence type="predicted"/>
<dbReference type="AlphaFoldDB" id="A0A383V359"/>
<keyword evidence="1" id="KW-0812">Transmembrane</keyword>
<sequence length="351" mass="40512">MNGTEIHPEKLPKQTRVRVTIMVCILAILLYTGLKSQQKDRLVIASRNKLVSYAVYAVDYDYHLPVPSKNSDIYTTHGHVDRAGTYIKAYCSYTKSVPNLWRFVSAKSEDLTNTYQIGFSNDAKLEDDCLQHINDVYNRQSESDIILASGLVNTNECTERLLVSLVYQRRIAAIDEFELDTVDYSRNIPEIGFDEFIHMANVVLNGKFIKVVSIGSTKYALAWSQGHLCIFKREESRKVWVQHTRNGMEMDSGREIFDLIYNNDLEIKRFCDLFLNPENSRHLTKFRSKVSTNNCKSLAICDDVSPMHKNQIRRSKSENAGGIIVDIQLWWNRWDPDLTAEIGRFDMEFIE</sequence>